<dbReference type="RefSeq" id="WP_255903960.1">
    <property type="nucleotide sequence ID" value="NZ_JAFMZO010000003.1"/>
</dbReference>
<sequence>MIEENENLKNWEGSIFNAIKDVADIDSQKKTWLGKDPHYISSFSEVINILYDDFDFEQYVKYYEQVKGKDALYILFSELDEKINEYDASGKTDEQILEDPPWIEITQKAKEISRMLDNRTSLLSS</sequence>
<reference evidence="2" key="1">
    <citation type="journal article" date="2019" name="Int. J. Syst. Evol. Microbiol.">
        <title>The Global Catalogue of Microorganisms (GCM) 10K type strain sequencing project: providing services to taxonomists for standard genome sequencing and annotation.</title>
        <authorList>
            <consortium name="The Broad Institute Genomics Platform"/>
            <consortium name="The Broad Institute Genome Sequencing Center for Infectious Disease"/>
            <person name="Wu L."/>
            <person name="Ma J."/>
        </authorList>
    </citation>
    <scope>NUCLEOTIDE SEQUENCE [LARGE SCALE GENOMIC DNA]</scope>
    <source>
        <strain evidence="2">KCTC 42217</strain>
    </source>
</reference>
<organism evidence="1 2">
    <name type="scientific">Paradesertivirga mongoliensis</name>
    <dbReference type="NCBI Taxonomy" id="2100740"/>
    <lineage>
        <taxon>Bacteria</taxon>
        <taxon>Pseudomonadati</taxon>
        <taxon>Bacteroidota</taxon>
        <taxon>Sphingobacteriia</taxon>
        <taxon>Sphingobacteriales</taxon>
        <taxon>Sphingobacteriaceae</taxon>
        <taxon>Paradesertivirga</taxon>
    </lineage>
</organism>
<protein>
    <submittedName>
        <fullName evidence="1">Uncharacterized protein</fullName>
    </submittedName>
</protein>
<dbReference type="Proteomes" id="UP001597387">
    <property type="component" value="Unassembled WGS sequence"/>
</dbReference>
<dbReference type="EMBL" id="JBHUHZ010000001">
    <property type="protein sequence ID" value="MFD2162264.1"/>
    <property type="molecule type" value="Genomic_DNA"/>
</dbReference>
<accession>A0ABW4ZKW8</accession>
<comment type="caution">
    <text evidence="1">The sequence shown here is derived from an EMBL/GenBank/DDBJ whole genome shotgun (WGS) entry which is preliminary data.</text>
</comment>
<keyword evidence="2" id="KW-1185">Reference proteome</keyword>
<evidence type="ECO:0000313" key="1">
    <source>
        <dbReference type="EMBL" id="MFD2162264.1"/>
    </source>
</evidence>
<gene>
    <name evidence="1" type="ORF">ACFSJU_07655</name>
</gene>
<proteinExistence type="predicted"/>
<evidence type="ECO:0000313" key="2">
    <source>
        <dbReference type="Proteomes" id="UP001597387"/>
    </source>
</evidence>
<name>A0ABW4ZKW8_9SPHI</name>